<name>A0A9J6C4Z7_POLVA</name>
<protein>
    <submittedName>
        <fullName evidence="2">Uncharacterized protein</fullName>
    </submittedName>
</protein>
<evidence type="ECO:0000313" key="3">
    <source>
        <dbReference type="Proteomes" id="UP001107558"/>
    </source>
</evidence>
<accession>A0A9J6C4Z7</accession>
<proteinExistence type="predicted"/>
<keyword evidence="3" id="KW-1185">Reference proteome</keyword>
<feature type="signal peptide" evidence="1">
    <location>
        <begin position="1"/>
        <end position="21"/>
    </location>
</feature>
<organism evidence="2 3">
    <name type="scientific">Polypedilum vanderplanki</name>
    <name type="common">Sleeping chironomid midge</name>
    <dbReference type="NCBI Taxonomy" id="319348"/>
    <lineage>
        <taxon>Eukaryota</taxon>
        <taxon>Metazoa</taxon>
        <taxon>Ecdysozoa</taxon>
        <taxon>Arthropoda</taxon>
        <taxon>Hexapoda</taxon>
        <taxon>Insecta</taxon>
        <taxon>Pterygota</taxon>
        <taxon>Neoptera</taxon>
        <taxon>Endopterygota</taxon>
        <taxon>Diptera</taxon>
        <taxon>Nematocera</taxon>
        <taxon>Chironomoidea</taxon>
        <taxon>Chironomidae</taxon>
        <taxon>Chironominae</taxon>
        <taxon>Polypedilum</taxon>
        <taxon>Polypedilum</taxon>
    </lineage>
</organism>
<reference evidence="2" key="1">
    <citation type="submission" date="2021-03" db="EMBL/GenBank/DDBJ databases">
        <title>Chromosome level genome of the anhydrobiotic midge Polypedilum vanderplanki.</title>
        <authorList>
            <person name="Yoshida Y."/>
            <person name="Kikawada T."/>
            <person name="Gusev O."/>
        </authorList>
    </citation>
    <scope>NUCLEOTIDE SEQUENCE</scope>
    <source>
        <strain evidence="2">NIAS01</strain>
        <tissue evidence="2">Whole body or cell culture</tissue>
    </source>
</reference>
<gene>
    <name evidence="2" type="ORF">PVAND_006980</name>
</gene>
<feature type="chain" id="PRO_5039887087" evidence="1">
    <location>
        <begin position="22"/>
        <end position="158"/>
    </location>
</feature>
<dbReference type="Proteomes" id="UP001107558">
    <property type="component" value="Chromosome 2"/>
</dbReference>
<evidence type="ECO:0000256" key="1">
    <source>
        <dbReference type="SAM" id="SignalP"/>
    </source>
</evidence>
<sequence length="158" mass="18649">MKFLLVFFVIVSIIFIENTLAALHPSCITSRDVFDFETAQKECLEDNFYPIKECPGKYKCFAKEGEECVFNKSIMANRRHCKETFVCDFITPNSNAIVCRSYLNENKKSIDTYKSLQKKAFFKYIINKMKPYNEHMYDTRDESEEDYIGFKNNNVFNL</sequence>
<dbReference type="EMBL" id="JADBJN010000002">
    <property type="protein sequence ID" value="KAG5677201.1"/>
    <property type="molecule type" value="Genomic_DNA"/>
</dbReference>
<comment type="caution">
    <text evidence="2">The sequence shown here is derived from an EMBL/GenBank/DDBJ whole genome shotgun (WGS) entry which is preliminary data.</text>
</comment>
<keyword evidence="1" id="KW-0732">Signal</keyword>
<dbReference type="AlphaFoldDB" id="A0A9J6C4Z7"/>
<evidence type="ECO:0000313" key="2">
    <source>
        <dbReference type="EMBL" id="KAG5677201.1"/>
    </source>
</evidence>